<evidence type="ECO:0000256" key="1">
    <source>
        <dbReference type="SAM" id="MobiDB-lite"/>
    </source>
</evidence>
<feature type="compositionally biased region" description="Gly residues" evidence="1">
    <location>
        <begin position="49"/>
        <end position="65"/>
    </location>
</feature>
<sequence length="106" mass="10456">MKYSLIFILTLACLVASSLARPEGEEKPADDAAGEKKEEGAEGDKAAAGGDGGAKGSDGKNAGGAGNPIKMFQEIVKKVTDAVNPLKMAEGFLGGGGSDGSSGILG</sequence>
<feature type="compositionally biased region" description="Basic and acidic residues" evidence="1">
    <location>
        <begin position="22"/>
        <end position="45"/>
    </location>
</feature>
<reference evidence="3" key="2">
    <citation type="submission" date="2020-05" db="UniProtKB">
        <authorList>
            <consortium name="EnsemblMetazoa"/>
        </authorList>
    </citation>
    <scope>IDENTIFICATION</scope>
    <source>
        <strain evidence="3">IAEA</strain>
    </source>
</reference>
<keyword evidence="4" id="KW-1185">Reference proteome</keyword>
<evidence type="ECO:0000256" key="2">
    <source>
        <dbReference type="SAM" id="SignalP"/>
    </source>
</evidence>
<dbReference type="EMBL" id="JXJN01013845">
    <property type="status" value="NOT_ANNOTATED_CDS"/>
    <property type="molecule type" value="Genomic_DNA"/>
</dbReference>
<dbReference type="EnsemblMetazoa" id="GPPI029215-RA">
    <property type="protein sequence ID" value="GPPI029215-PA"/>
    <property type="gene ID" value="GPPI029215"/>
</dbReference>
<dbReference type="VEuPathDB" id="VectorBase:GPPI029215"/>
<keyword evidence="2" id="KW-0732">Signal</keyword>
<feature type="region of interest" description="Disordered" evidence="1">
    <location>
        <begin position="20"/>
        <end position="65"/>
    </location>
</feature>
<accession>A0A1B0BGG0</accession>
<dbReference type="Proteomes" id="UP000092460">
    <property type="component" value="Unassembled WGS sequence"/>
</dbReference>
<feature type="chain" id="PRO_5008404839" evidence="2">
    <location>
        <begin position="21"/>
        <end position="106"/>
    </location>
</feature>
<evidence type="ECO:0000313" key="3">
    <source>
        <dbReference type="EnsemblMetazoa" id="GPPI029215-PA"/>
    </source>
</evidence>
<protein>
    <submittedName>
        <fullName evidence="3">Uncharacterized protein</fullName>
    </submittedName>
</protein>
<dbReference type="AlphaFoldDB" id="A0A1B0BGG0"/>
<evidence type="ECO:0000313" key="4">
    <source>
        <dbReference type="Proteomes" id="UP000092460"/>
    </source>
</evidence>
<reference evidence="4" key="1">
    <citation type="submission" date="2015-01" db="EMBL/GenBank/DDBJ databases">
        <authorList>
            <person name="Aksoy S."/>
            <person name="Warren W."/>
            <person name="Wilson R.K."/>
        </authorList>
    </citation>
    <scope>NUCLEOTIDE SEQUENCE [LARGE SCALE GENOMIC DNA]</scope>
    <source>
        <strain evidence="4">IAEA</strain>
    </source>
</reference>
<organism evidence="3 4">
    <name type="scientific">Glossina palpalis gambiensis</name>
    <dbReference type="NCBI Taxonomy" id="67801"/>
    <lineage>
        <taxon>Eukaryota</taxon>
        <taxon>Metazoa</taxon>
        <taxon>Ecdysozoa</taxon>
        <taxon>Arthropoda</taxon>
        <taxon>Hexapoda</taxon>
        <taxon>Insecta</taxon>
        <taxon>Pterygota</taxon>
        <taxon>Neoptera</taxon>
        <taxon>Endopterygota</taxon>
        <taxon>Diptera</taxon>
        <taxon>Brachycera</taxon>
        <taxon>Muscomorpha</taxon>
        <taxon>Hippoboscoidea</taxon>
        <taxon>Glossinidae</taxon>
        <taxon>Glossina</taxon>
    </lineage>
</organism>
<feature type="signal peptide" evidence="2">
    <location>
        <begin position="1"/>
        <end position="20"/>
    </location>
</feature>
<proteinExistence type="predicted"/>
<name>A0A1B0BGG0_9MUSC</name>